<keyword evidence="4" id="KW-0489">Methyltransferase</keyword>
<evidence type="ECO:0000256" key="3">
    <source>
        <dbReference type="ARBA" id="ARBA00015963"/>
    </source>
</evidence>
<dbReference type="PANTHER" id="PTHR12133:SF2">
    <property type="entry name" value="TRNA (ADENINE(58)-N(1))-METHYLTRANSFERASE CATALYTIC SUBUNIT TRMT61A"/>
    <property type="match status" value="1"/>
</dbReference>
<evidence type="ECO:0000256" key="2">
    <source>
        <dbReference type="ARBA" id="ARBA00012796"/>
    </source>
</evidence>
<evidence type="ECO:0000313" key="11">
    <source>
        <dbReference type="EMBL" id="GHJ84311.1"/>
    </source>
</evidence>
<reference evidence="11" key="1">
    <citation type="submission" date="2020-07" db="EMBL/GenBank/DDBJ databases">
        <title>Draft Genome Sequence of a Deep-Sea Yeast, Naganishia (Cryptococcus) liquefaciens strain N6.</title>
        <authorList>
            <person name="Han Y.W."/>
            <person name="Kajitani R."/>
            <person name="Morimoto H."/>
            <person name="Parhat M."/>
            <person name="Tsubouchi H."/>
            <person name="Bakenova O."/>
            <person name="Ogata M."/>
            <person name="Argunhan B."/>
            <person name="Aoki R."/>
            <person name="Kajiwara S."/>
            <person name="Itoh T."/>
            <person name="Iwasaki H."/>
        </authorList>
    </citation>
    <scope>NUCLEOTIDE SEQUENCE</scope>
    <source>
        <strain evidence="11">N6</strain>
    </source>
</reference>
<dbReference type="InterPro" id="IPR029063">
    <property type="entry name" value="SAM-dependent_MTases_sf"/>
</dbReference>
<dbReference type="GO" id="GO:0030488">
    <property type="term" value="P:tRNA methylation"/>
    <property type="evidence" value="ECO:0007669"/>
    <property type="project" value="InterPro"/>
</dbReference>
<dbReference type="OrthoDB" id="1925287at2759"/>
<gene>
    <name evidence="11" type="ORF">NliqN6_0713</name>
</gene>
<evidence type="ECO:0000256" key="5">
    <source>
        <dbReference type="ARBA" id="ARBA00022679"/>
    </source>
</evidence>
<keyword evidence="8" id="KW-0539">Nucleus</keyword>
<dbReference type="InterPro" id="IPR014816">
    <property type="entry name" value="tRNA_MeTrfase_Gcd14"/>
</dbReference>
<dbReference type="Pfam" id="PF08704">
    <property type="entry name" value="GCD14"/>
    <property type="match status" value="1"/>
</dbReference>
<dbReference type="GO" id="GO:0160107">
    <property type="term" value="F:tRNA (adenine(58)-N1)-methyltransferase activity"/>
    <property type="evidence" value="ECO:0007669"/>
    <property type="project" value="UniProtKB-EC"/>
</dbReference>
<accession>A0A8H3YE11</accession>
<comment type="subcellular location">
    <subcellularLocation>
        <location evidence="1">Nucleus</location>
    </subcellularLocation>
</comment>
<evidence type="ECO:0000256" key="9">
    <source>
        <dbReference type="ARBA" id="ARBA00033309"/>
    </source>
</evidence>
<dbReference type="EMBL" id="BLZA01000007">
    <property type="protein sequence ID" value="GHJ84311.1"/>
    <property type="molecule type" value="Genomic_DNA"/>
</dbReference>
<evidence type="ECO:0000256" key="8">
    <source>
        <dbReference type="ARBA" id="ARBA00023242"/>
    </source>
</evidence>
<dbReference type="PANTHER" id="PTHR12133">
    <property type="entry name" value="TRNA (ADENINE(58)-N(1))-METHYLTRANSFERASE"/>
    <property type="match status" value="1"/>
</dbReference>
<organism evidence="11 12">
    <name type="scientific">Naganishia liquefaciens</name>
    <dbReference type="NCBI Taxonomy" id="104408"/>
    <lineage>
        <taxon>Eukaryota</taxon>
        <taxon>Fungi</taxon>
        <taxon>Dikarya</taxon>
        <taxon>Basidiomycota</taxon>
        <taxon>Agaricomycotina</taxon>
        <taxon>Tremellomycetes</taxon>
        <taxon>Filobasidiales</taxon>
        <taxon>Filobasidiaceae</taxon>
        <taxon>Naganishia</taxon>
    </lineage>
</organism>
<dbReference type="AlphaFoldDB" id="A0A8H3YE11"/>
<dbReference type="GO" id="GO:0005634">
    <property type="term" value="C:nucleus"/>
    <property type="evidence" value="ECO:0007669"/>
    <property type="project" value="UniProtKB-SubCell"/>
</dbReference>
<dbReference type="EC" id="2.1.1.220" evidence="2"/>
<dbReference type="Gene3D" id="3.10.330.20">
    <property type="match status" value="1"/>
</dbReference>
<dbReference type="Proteomes" id="UP000620104">
    <property type="component" value="Unassembled WGS sequence"/>
</dbReference>
<evidence type="ECO:0000313" key="12">
    <source>
        <dbReference type="Proteomes" id="UP000620104"/>
    </source>
</evidence>
<dbReference type="GO" id="GO:0031515">
    <property type="term" value="C:tRNA (m1A) methyltransferase complex"/>
    <property type="evidence" value="ECO:0007669"/>
    <property type="project" value="InterPro"/>
</dbReference>
<dbReference type="Gene3D" id="3.40.50.150">
    <property type="entry name" value="Vaccinia Virus protein VP39"/>
    <property type="match status" value="1"/>
</dbReference>
<sequence>MDESQDLKTIGSVKQQSMYKTPDNYFFHAKTHIDEGDIVIVFMTRESLQAIVVEKGQVFHNKWGKYKHDDIIGRKYGSKMTSPPPQPGYVHLLRPTPELWTLSLPHRTQIVYLPDISFITNELRIRPGSRVIEAGTGSGSMTHSLARTIGCGEGTAEEWKTGPKLFSFEYHATRYEKALEEFQSHGLTATIRLKHRNVCKDGFGEEPSDIDAVFLDLPAPWEAIPHVKNALRTDMNTRICCYSPCIEQVMKTVAALDSEGFVDIQMFEVLAKPIEVTIPQPEFLTVSSISAKLRRQEIRKEQRRRFQMEASKKRKLAEANVNTAEDSMSATAEALNVAKKAKYAEANASTNRNMEGDNAGSGVVDRTQAGKTELATMLDEVEEEEEDWTLDSNALNFKPVIDVRGHTSYLTFATMYPLAVREQLEERDQHKREALMKRTAELAGVAPRKANAAPKDSSGVSAVPLNSLPSQAASVISTEFNTSYLRDGDELMAKLPSQSEANGAHEVVGDRA</sequence>
<dbReference type="InterPro" id="IPR049470">
    <property type="entry name" value="TRM61_C"/>
</dbReference>
<name>A0A8H3YE11_9TREE</name>
<evidence type="ECO:0000256" key="1">
    <source>
        <dbReference type="ARBA" id="ARBA00004123"/>
    </source>
</evidence>
<comment type="caution">
    <text evidence="11">The sequence shown here is derived from an EMBL/GenBank/DDBJ whole genome shotgun (WGS) entry which is preliminary data.</text>
</comment>
<feature type="domain" description="tRNA (adenine(58)-N(1))-methyltransferase catalytic subunit TRM61 C-terminal" evidence="10">
    <location>
        <begin position="88"/>
        <end position="414"/>
    </location>
</feature>
<evidence type="ECO:0000256" key="4">
    <source>
        <dbReference type="ARBA" id="ARBA00022603"/>
    </source>
</evidence>
<evidence type="ECO:0000259" key="10">
    <source>
        <dbReference type="Pfam" id="PF08704"/>
    </source>
</evidence>
<protein>
    <recommendedName>
        <fullName evidence="3">tRNA (adenine(58)-N(1))-methyltransferase catalytic subunit TRM61</fullName>
        <ecNumber evidence="2">2.1.1.220</ecNumber>
    </recommendedName>
    <alternativeName>
        <fullName evidence="9">tRNA(m1A58)-methyltransferase subunit TRM61</fullName>
    </alternativeName>
</protein>
<keyword evidence="6" id="KW-0949">S-adenosyl-L-methionine</keyword>
<keyword evidence="12" id="KW-1185">Reference proteome</keyword>
<keyword evidence="5" id="KW-0808">Transferase</keyword>
<proteinExistence type="predicted"/>
<evidence type="ECO:0000256" key="7">
    <source>
        <dbReference type="ARBA" id="ARBA00022694"/>
    </source>
</evidence>
<dbReference type="SUPFAM" id="SSF53335">
    <property type="entry name" value="S-adenosyl-L-methionine-dependent methyltransferases"/>
    <property type="match status" value="1"/>
</dbReference>
<evidence type="ECO:0000256" key="6">
    <source>
        <dbReference type="ARBA" id="ARBA00022691"/>
    </source>
</evidence>
<dbReference type="FunFam" id="3.40.50.150:FF:000247">
    <property type="entry name" value="tRNA (adenine(58)-N(1))-methyltransferase catalytic subunit TRM61"/>
    <property type="match status" value="1"/>
</dbReference>
<dbReference type="PROSITE" id="PS51620">
    <property type="entry name" value="SAM_TRM61"/>
    <property type="match status" value="1"/>
</dbReference>
<keyword evidence="7" id="KW-0819">tRNA processing</keyword>